<dbReference type="Gene3D" id="3.30.565.10">
    <property type="entry name" value="Histidine kinase-like ATPase, C-terminal domain"/>
    <property type="match status" value="1"/>
</dbReference>
<dbReference type="CDD" id="cd16917">
    <property type="entry name" value="HATPase_UhpB-NarQ-NarX-like"/>
    <property type="match status" value="1"/>
</dbReference>
<dbReference type="PANTHER" id="PTHR24421">
    <property type="entry name" value="NITRATE/NITRITE SENSOR PROTEIN NARX-RELATED"/>
    <property type="match status" value="1"/>
</dbReference>
<dbReference type="PRINTS" id="PR00344">
    <property type="entry name" value="BCTRLSENSOR"/>
</dbReference>
<dbReference type="InterPro" id="IPR055558">
    <property type="entry name" value="DUF7134"/>
</dbReference>
<dbReference type="InterPro" id="IPR003594">
    <property type="entry name" value="HATPase_dom"/>
</dbReference>
<proteinExistence type="predicted"/>
<feature type="compositionally biased region" description="Polar residues" evidence="18">
    <location>
        <begin position="1"/>
        <end position="11"/>
    </location>
</feature>
<evidence type="ECO:0000256" key="11">
    <source>
        <dbReference type="ARBA" id="ARBA00022777"/>
    </source>
</evidence>
<dbReference type="Proteomes" id="UP001595685">
    <property type="component" value="Unassembled WGS sequence"/>
</dbReference>
<feature type="transmembrane region" description="Helical" evidence="19">
    <location>
        <begin position="137"/>
        <end position="155"/>
    </location>
</feature>
<evidence type="ECO:0000256" key="2">
    <source>
        <dbReference type="ARBA" id="ARBA00001966"/>
    </source>
</evidence>
<comment type="catalytic activity">
    <reaction evidence="1">
        <text>ATP + protein L-histidine = ADP + protein N-phospho-L-histidine.</text>
        <dbReference type="EC" id="2.7.13.3"/>
    </reaction>
</comment>
<dbReference type="Pfam" id="PF02518">
    <property type="entry name" value="HATPase_c"/>
    <property type="match status" value="1"/>
</dbReference>
<evidence type="ECO:0000256" key="14">
    <source>
        <dbReference type="ARBA" id="ARBA00023012"/>
    </source>
</evidence>
<feature type="transmembrane region" description="Helical" evidence="19">
    <location>
        <begin position="35"/>
        <end position="59"/>
    </location>
</feature>
<comment type="caution">
    <text evidence="21">The sequence shown here is derived from an EMBL/GenBank/DDBJ whole genome shotgun (WGS) entry which is preliminary data.</text>
</comment>
<evidence type="ECO:0000256" key="6">
    <source>
        <dbReference type="ARBA" id="ARBA00022485"/>
    </source>
</evidence>
<organism evidence="21 22">
    <name type="scientific">Aquipuribacter hungaricus</name>
    <dbReference type="NCBI Taxonomy" id="545624"/>
    <lineage>
        <taxon>Bacteria</taxon>
        <taxon>Bacillati</taxon>
        <taxon>Actinomycetota</taxon>
        <taxon>Actinomycetes</taxon>
        <taxon>Micrococcales</taxon>
        <taxon>Intrasporangiaceae</taxon>
        <taxon>Aquipuribacter</taxon>
    </lineage>
</organism>
<dbReference type="PANTHER" id="PTHR24421:SF10">
    <property type="entry name" value="NITRATE_NITRITE SENSOR PROTEIN NARQ"/>
    <property type="match status" value="1"/>
</dbReference>
<comment type="function">
    <text evidence="16">Member of the two-component regulatory system NreB/NreC involved in the control of dissimilatory nitrate/nitrite reduction in response to oxygen. NreB functions as a direct oxygen sensor histidine kinase which is autophosphorylated, in the absence of oxygen, probably at the conserved histidine residue, and transfers its phosphate group probably to a conserved aspartate residue of NreC. NreB/NreC activates the expression of the nitrate (narGHJI) and nitrite (nir) reductase operons, as well as the putative nitrate transporter gene narT.</text>
</comment>
<evidence type="ECO:0000259" key="20">
    <source>
        <dbReference type="SMART" id="SM00387"/>
    </source>
</evidence>
<feature type="transmembrane region" description="Helical" evidence="19">
    <location>
        <begin position="113"/>
        <end position="130"/>
    </location>
</feature>
<evidence type="ECO:0000256" key="1">
    <source>
        <dbReference type="ARBA" id="ARBA00000085"/>
    </source>
</evidence>
<evidence type="ECO:0000256" key="16">
    <source>
        <dbReference type="ARBA" id="ARBA00024827"/>
    </source>
</evidence>
<keyword evidence="19" id="KW-1133">Transmembrane helix</keyword>
<keyword evidence="22" id="KW-1185">Reference proteome</keyword>
<reference evidence="22" key="1">
    <citation type="journal article" date="2019" name="Int. J. Syst. Evol. Microbiol.">
        <title>The Global Catalogue of Microorganisms (GCM) 10K type strain sequencing project: providing services to taxonomists for standard genome sequencing and annotation.</title>
        <authorList>
            <consortium name="The Broad Institute Genomics Platform"/>
            <consortium name="The Broad Institute Genome Sequencing Center for Infectious Disease"/>
            <person name="Wu L."/>
            <person name="Ma J."/>
        </authorList>
    </citation>
    <scope>NUCLEOTIDE SEQUENCE [LARGE SCALE GENOMIC DNA]</scope>
    <source>
        <strain evidence="22">NCAIM B.02333</strain>
    </source>
</reference>
<dbReference type="EMBL" id="JBHRWW010000004">
    <property type="protein sequence ID" value="MFC3688257.1"/>
    <property type="molecule type" value="Genomic_DNA"/>
</dbReference>
<dbReference type="InterPro" id="IPR050482">
    <property type="entry name" value="Sensor_HK_TwoCompSys"/>
</dbReference>
<keyword evidence="9" id="KW-0808">Transferase</keyword>
<keyword evidence="8" id="KW-0597">Phosphoprotein</keyword>
<protein>
    <recommendedName>
        <fullName evidence="5">Oxygen sensor histidine kinase NreB</fullName>
        <ecNumber evidence="4">2.7.13.3</ecNumber>
    </recommendedName>
    <alternativeName>
        <fullName evidence="17">Nitrogen regulation protein B</fullName>
    </alternativeName>
</protein>
<dbReference type="Gene3D" id="1.20.5.1930">
    <property type="match status" value="1"/>
</dbReference>
<evidence type="ECO:0000256" key="10">
    <source>
        <dbReference type="ARBA" id="ARBA00022741"/>
    </source>
</evidence>
<evidence type="ECO:0000313" key="21">
    <source>
        <dbReference type="EMBL" id="MFC3688257.1"/>
    </source>
</evidence>
<evidence type="ECO:0000256" key="13">
    <source>
        <dbReference type="ARBA" id="ARBA00023004"/>
    </source>
</evidence>
<evidence type="ECO:0000256" key="5">
    <source>
        <dbReference type="ARBA" id="ARBA00017322"/>
    </source>
</evidence>
<keyword evidence="15" id="KW-0479">Metal-binding</keyword>
<evidence type="ECO:0000256" key="9">
    <source>
        <dbReference type="ARBA" id="ARBA00022679"/>
    </source>
</evidence>
<dbReference type="SMART" id="SM00387">
    <property type="entry name" value="HATPase_c"/>
    <property type="match status" value="1"/>
</dbReference>
<accession>A0ABV7WH68</accession>
<keyword evidence="19" id="KW-0472">Membrane</keyword>
<evidence type="ECO:0000256" key="4">
    <source>
        <dbReference type="ARBA" id="ARBA00012438"/>
    </source>
</evidence>
<comment type="cofactor">
    <cofactor evidence="2">
        <name>[4Fe-4S] cluster</name>
        <dbReference type="ChEBI" id="CHEBI:49883"/>
    </cofactor>
</comment>
<dbReference type="Pfam" id="PF07730">
    <property type="entry name" value="HisKA_3"/>
    <property type="match status" value="1"/>
</dbReference>
<keyword evidence="13" id="KW-0408">Iron</keyword>
<dbReference type="GO" id="GO:0016301">
    <property type="term" value="F:kinase activity"/>
    <property type="evidence" value="ECO:0007669"/>
    <property type="project" value="UniProtKB-KW"/>
</dbReference>
<evidence type="ECO:0000256" key="19">
    <source>
        <dbReference type="SAM" id="Phobius"/>
    </source>
</evidence>
<evidence type="ECO:0000256" key="12">
    <source>
        <dbReference type="ARBA" id="ARBA00022840"/>
    </source>
</evidence>
<comment type="subcellular location">
    <subcellularLocation>
        <location evidence="3">Cytoplasm</location>
    </subcellularLocation>
</comment>
<keyword evidence="14" id="KW-0902">Two-component regulatory system</keyword>
<feature type="domain" description="Histidine kinase/HSP90-like ATPase" evidence="20">
    <location>
        <begin position="316"/>
        <end position="411"/>
    </location>
</feature>
<dbReference type="InterPro" id="IPR036890">
    <property type="entry name" value="HATPase_C_sf"/>
</dbReference>
<feature type="region of interest" description="Disordered" evidence="18">
    <location>
        <begin position="1"/>
        <end position="20"/>
    </location>
</feature>
<keyword evidence="10" id="KW-0547">Nucleotide-binding</keyword>
<evidence type="ECO:0000256" key="17">
    <source>
        <dbReference type="ARBA" id="ARBA00030800"/>
    </source>
</evidence>
<dbReference type="InterPro" id="IPR004358">
    <property type="entry name" value="Sig_transdc_His_kin-like_C"/>
</dbReference>
<keyword evidence="12" id="KW-0067">ATP-binding</keyword>
<evidence type="ECO:0000256" key="3">
    <source>
        <dbReference type="ARBA" id="ARBA00004496"/>
    </source>
</evidence>
<dbReference type="Pfam" id="PF23539">
    <property type="entry name" value="DUF7134"/>
    <property type="match status" value="1"/>
</dbReference>
<feature type="compositionally biased region" description="Low complexity" evidence="18">
    <location>
        <begin position="358"/>
        <end position="367"/>
    </location>
</feature>
<feature type="region of interest" description="Disordered" evidence="18">
    <location>
        <begin position="358"/>
        <end position="424"/>
    </location>
</feature>
<dbReference type="SUPFAM" id="SSF55874">
    <property type="entry name" value="ATPase domain of HSP90 chaperone/DNA topoisomerase II/histidine kinase"/>
    <property type="match status" value="1"/>
</dbReference>
<feature type="compositionally biased region" description="Gly residues" evidence="18">
    <location>
        <begin position="368"/>
        <end position="377"/>
    </location>
</feature>
<feature type="transmembrane region" description="Helical" evidence="19">
    <location>
        <begin position="161"/>
        <end position="180"/>
    </location>
</feature>
<evidence type="ECO:0000256" key="7">
    <source>
        <dbReference type="ARBA" id="ARBA00022490"/>
    </source>
</evidence>
<keyword evidence="11 21" id="KW-0418">Kinase</keyword>
<keyword evidence="19" id="KW-0812">Transmembrane</keyword>
<evidence type="ECO:0000313" key="22">
    <source>
        <dbReference type="Proteomes" id="UP001595685"/>
    </source>
</evidence>
<keyword evidence="7" id="KW-0963">Cytoplasm</keyword>
<dbReference type="InterPro" id="IPR011712">
    <property type="entry name" value="Sig_transdc_His_kin_sub3_dim/P"/>
</dbReference>
<evidence type="ECO:0000256" key="18">
    <source>
        <dbReference type="SAM" id="MobiDB-lite"/>
    </source>
</evidence>
<keyword evidence="6" id="KW-0004">4Fe-4S</keyword>
<sequence length="424" mass="42548">MTPAATRTGQPGAQPLPGERRPPGPVLRWWRAHVLVVDALWVAGFALLSLLALLAGGFATGPGGAPVPLGDQAALTAVLLLPLVWRRRAPAAVAGVVAAVQFVQLLSGTAAVLPANVLATVSVLFTVAAYGGRDRTWQAFLALALAGCALLGWLADANTAVAAGTTVVGATLAGYLRRIVRVRDEAAVERARRFEVERDSAATVAAEQERRRIARDLHDVIAHSLTVVVAQADGGRYAARTDPDAAVRSLETVAATARGALTDLRTALGVLRSDDASGTAPLPGAADVPDLVASVRGSGHPVTLTVVGDASEVSGGTGLTLYRVVQESLTNVLKHAGPGAATAVVLEHRPGTVAVSVTDDGAGTAAHPGGGGTGSGLDGMRERVAAAGGTLRAGPRAGGGWSVAAELPTGPSPSVGAGAPGSAR</sequence>
<gene>
    <name evidence="21" type="ORF">ACFOLH_07870</name>
</gene>
<keyword evidence="15" id="KW-0411">Iron-sulfur</keyword>
<dbReference type="EC" id="2.7.13.3" evidence="4"/>
<dbReference type="RefSeq" id="WP_376985476.1">
    <property type="nucleotide sequence ID" value="NZ_JBHRWW010000004.1"/>
</dbReference>
<feature type="compositionally biased region" description="Low complexity" evidence="18">
    <location>
        <begin position="412"/>
        <end position="424"/>
    </location>
</feature>
<name>A0ABV7WH68_9MICO</name>
<evidence type="ECO:0000256" key="8">
    <source>
        <dbReference type="ARBA" id="ARBA00022553"/>
    </source>
</evidence>
<evidence type="ECO:0000256" key="15">
    <source>
        <dbReference type="ARBA" id="ARBA00023014"/>
    </source>
</evidence>